<keyword evidence="2" id="KW-0472">Membrane</keyword>
<proteinExistence type="predicted"/>
<dbReference type="Proteomes" id="UP000766595">
    <property type="component" value="Unassembled WGS sequence"/>
</dbReference>
<reference evidence="4 5" key="1">
    <citation type="submission" date="2021-06" db="EMBL/GenBank/DDBJ databases">
        <authorList>
            <person name="Grouzdev D.S."/>
            <person name="Koziaeva V."/>
        </authorList>
    </citation>
    <scope>NUCLEOTIDE SEQUENCE [LARGE SCALE GENOMIC DNA]</scope>
    <source>
        <strain evidence="4 5">22</strain>
    </source>
</reference>
<evidence type="ECO:0000313" key="4">
    <source>
        <dbReference type="EMBL" id="MBT9289890.1"/>
    </source>
</evidence>
<dbReference type="EMBL" id="JAHHZF010000004">
    <property type="protein sequence ID" value="MBT9289890.1"/>
    <property type="molecule type" value="Genomic_DNA"/>
</dbReference>
<sequence>MASSTLVSSFRNPEHSESNFAARSELFSCEGKERSMRNTRHGMSIAASLAAMIMIFMMTAVSAQERLKLATEGTYPPWNYRETSGKLVGWDIDIGNAICDRMKVQCEFIAQDWDGIIPGLNAKKYDLIVASMGITAKRKEQVAFSNRYKETISQFVARKGAIKDASPDGLAGKRIGVQRGSIQHDFLIKTYPKSEIVVYDKTTDVELDLLADRIDLMLQNKLTSYSGFFKKPEGADYEYVGPDLKGGLLGEGNGIAMRKEDTDLRDRVNKALAEIIADGTYETISKKYFPFKLMGE</sequence>
<feature type="domain" description="Solute-binding protein family 3/N-terminal" evidence="3">
    <location>
        <begin position="66"/>
        <end position="292"/>
    </location>
</feature>
<feature type="transmembrane region" description="Helical" evidence="2">
    <location>
        <begin position="42"/>
        <end position="61"/>
    </location>
</feature>
<evidence type="ECO:0000313" key="5">
    <source>
        <dbReference type="Proteomes" id="UP000766595"/>
    </source>
</evidence>
<protein>
    <submittedName>
        <fullName evidence="4">Transporter substrate-binding domain-containing protein</fullName>
    </submittedName>
</protein>
<dbReference type="PANTHER" id="PTHR35936:SF13">
    <property type="entry name" value="HISTIDINE-BINDING PERIPLASMIC PROTEIN"/>
    <property type="match status" value="1"/>
</dbReference>
<keyword evidence="2" id="KW-1133">Transmembrane helix</keyword>
<gene>
    <name evidence="4" type="ORF">KL771_10505</name>
</gene>
<evidence type="ECO:0000256" key="1">
    <source>
        <dbReference type="ARBA" id="ARBA00022729"/>
    </source>
</evidence>
<dbReference type="Pfam" id="PF00497">
    <property type="entry name" value="SBP_bac_3"/>
    <property type="match status" value="1"/>
</dbReference>
<dbReference type="Gene3D" id="3.40.190.10">
    <property type="entry name" value="Periplasmic binding protein-like II"/>
    <property type="match status" value="2"/>
</dbReference>
<evidence type="ECO:0000259" key="3">
    <source>
        <dbReference type="SMART" id="SM00062"/>
    </source>
</evidence>
<comment type="caution">
    <text evidence="4">The sequence shown here is derived from an EMBL/GenBank/DDBJ whole genome shotgun (WGS) entry which is preliminary data.</text>
</comment>
<dbReference type="AlphaFoldDB" id="A0A947D2Q4"/>
<keyword evidence="1" id="KW-0732">Signal</keyword>
<name>A0A947D2Q4_9HYPH</name>
<organism evidence="4 5">
    <name type="scientific">Prosthecodimorpha staleyi</name>
    <dbReference type="NCBI Taxonomy" id="2840188"/>
    <lineage>
        <taxon>Bacteria</taxon>
        <taxon>Pseudomonadati</taxon>
        <taxon>Pseudomonadota</taxon>
        <taxon>Alphaproteobacteria</taxon>
        <taxon>Hyphomicrobiales</taxon>
        <taxon>Ancalomicrobiaceae</taxon>
        <taxon>Prosthecodimorpha</taxon>
    </lineage>
</organism>
<dbReference type="PANTHER" id="PTHR35936">
    <property type="entry name" value="MEMBRANE-BOUND LYTIC MUREIN TRANSGLYCOSYLASE F"/>
    <property type="match status" value="1"/>
</dbReference>
<keyword evidence="5" id="KW-1185">Reference proteome</keyword>
<dbReference type="SUPFAM" id="SSF53850">
    <property type="entry name" value="Periplasmic binding protein-like II"/>
    <property type="match status" value="1"/>
</dbReference>
<accession>A0A947D2Q4</accession>
<evidence type="ECO:0000256" key="2">
    <source>
        <dbReference type="SAM" id="Phobius"/>
    </source>
</evidence>
<dbReference type="InterPro" id="IPR001638">
    <property type="entry name" value="Solute-binding_3/MltF_N"/>
</dbReference>
<dbReference type="SMART" id="SM00062">
    <property type="entry name" value="PBPb"/>
    <property type="match status" value="1"/>
</dbReference>
<keyword evidence="2" id="KW-0812">Transmembrane</keyword>